<dbReference type="EMBL" id="JAKEVY010000004">
    <property type="protein sequence ID" value="MCF1716137.1"/>
    <property type="molecule type" value="Genomic_DNA"/>
</dbReference>
<reference evidence="2 3" key="1">
    <citation type="submission" date="2022-01" db="EMBL/GenBank/DDBJ databases">
        <title>Flavihumibacter sp. nov., isolated from sediment of a river.</title>
        <authorList>
            <person name="Liu H."/>
        </authorList>
    </citation>
    <scope>NUCLEOTIDE SEQUENCE [LARGE SCALE GENOMIC DNA]</scope>
    <source>
        <strain evidence="2 3">RY-1</strain>
    </source>
</reference>
<evidence type="ECO:0000259" key="1">
    <source>
        <dbReference type="SMART" id="SM00849"/>
    </source>
</evidence>
<dbReference type="InterPro" id="IPR001279">
    <property type="entry name" value="Metallo-B-lactamas"/>
</dbReference>
<organism evidence="2 3">
    <name type="scientific">Flavihumibacter fluminis</name>
    <dbReference type="NCBI Taxonomy" id="2909236"/>
    <lineage>
        <taxon>Bacteria</taxon>
        <taxon>Pseudomonadati</taxon>
        <taxon>Bacteroidota</taxon>
        <taxon>Chitinophagia</taxon>
        <taxon>Chitinophagales</taxon>
        <taxon>Chitinophagaceae</taxon>
        <taxon>Flavihumibacter</taxon>
    </lineage>
</organism>
<protein>
    <submittedName>
        <fullName evidence="2">MBL fold metallo-hydrolase</fullName>
    </submittedName>
</protein>
<dbReference type="InterPro" id="IPR036866">
    <property type="entry name" value="RibonucZ/Hydroxyglut_hydro"/>
</dbReference>
<dbReference type="SMART" id="SM00849">
    <property type="entry name" value="Lactamase_B"/>
    <property type="match status" value="1"/>
</dbReference>
<dbReference type="SUPFAM" id="SSF56281">
    <property type="entry name" value="Metallo-hydrolase/oxidoreductase"/>
    <property type="match status" value="1"/>
</dbReference>
<sequence>MIACDCEVCRSVDPRDNRLRSSILVQSATTTLVVDSTPDFRYQMLRAKVRKLDAIVFTHPHKDHIAGLDDVRAYNYFSQQPMQIYANEMTQMNIIREFPYAFAETRYPGVPEIQINQIDMDSFTVGDITVTPILVWHMRMPVLGFRFGNFTYITDANRIDPDEMEKIRGSSHLVLNALRHEKHISHFTLSEAVAVVQELKVPNAYFTHISHQLGLHELINASLPAGIQLAYDGLSIQV</sequence>
<evidence type="ECO:0000313" key="2">
    <source>
        <dbReference type="EMBL" id="MCF1716137.1"/>
    </source>
</evidence>
<keyword evidence="3" id="KW-1185">Reference proteome</keyword>
<dbReference type="PANTHER" id="PTHR42663:SF6">
    <property type="entry name" value="HYDROLASE C777.06C-RELATED"/>
    <property type="match status" value="1"/>
</dbReference>
<comment type="caution">
    <text evidence="2">The sequence shown here is derived from an EMBL/GenBank/DDBJ whole genome shotgun (WGS) entry which is preliminary data.</text>
</comment>
<dbReference type="Pfam" id="PF12706">
    <property type="entry name" value="Lactamase_B_2"/>
    <property type="match status" value="1"/>
</dbReference>
<dbReference type="Gene3D" id="3.60.15.10">
    <property type="entry name" value="Ribonuclease Z/Hydroxyacylglutathione hydrolase-like"/>
    <property type="match status" value="1"/>
</dbReference>
<evidence type="ECO:0000313" key="3">
    <source>
        <dbReference type="Proteomes" id="UP001200145"/>
    </source>
</evidence>
<dbReference type="RefSeq" id="WP_234867087.1">
    <property type="nucleotide sequence ID" value="NZ_JAKEVY010000004.1"/>
</dbReference>
<dbReference type="CDD" id="cd16279">
    <property type="entry name" value="metallo-hydrolase-like_MBL-fold"/>
    <property type="match status" value="1"/>
</dbReference>
<dbReference type="PANTHER" id="PTHR42663">
    <property type="entry name" value="HYDROLASE C777.06C-RELATED-RELATED"/>
    <property type="match status" value="1"/>
</dbReference>
<gene>
    <name evidence="2" type="ORF">L0U88_15965</name>
</gene>
<name>A0ABS9BM38_9BACT</name>
<feature type="domain" description="Metallo-beta-lactamase" evidence="1">
    <location>
        <begin position="19"/>
        <end position="208"/>
    </location>
</feature>
<dbReference type="Proteomes" id="UP001200145">
    <property type="component" value="Unassembled WGS sequence"/>
</dbReference>
<proteinExistence type="predicted"/>
<accession>A0ABS9BM38</accession>